<dbReference type="NCBIfam" id="TIGR01891">
    <property type="entry name" value="amidohydrolases"/>
    <property type="match status" value="1"/>
</dbReference>
<keyword evidence="2" id="KW-0378">Hydrolase</keyword>
<dbReference type="InterPro" id="IPR017145">
    <property type="entry name" value="Aminobenzoyl-glu_utiliz_pB"/>
</dbReference>
<dbReference type="PIRSF" id="PIRSF037227">
    <property type="entry name" value="Aminobenzoyl-glu_utiliz_pB"/>
    <property type="match status" value="1"/>
</dbReference>
<organism evidence="2">
    <name type="scientific">uncultured Anaerotruncus sp</name>
    <dbReference type="NCBI Taxonomy" id="905011"/>
    <lineage>
        <taxon>Bacteria</taxon>
        <taxon>Bacillati</taxon>
        <taxon>Bacillota</taxon>
        <taxon>Clostridia</taxon>
        <taxon>Eubacteriales</taxon>
        <taxon>Oscillospiraceae</taxon>
        <taxon>Anaerotruncus</taxon>
        <taxon>environmental samples</taxon>
    </lineage>
</organism>
<dbReference type="GO" id="GO:0016805">
    <property type="term" value="F:dipeptidase activity"/>
    <property type="evidence" value="ECO:0007669"/>
    <property type="project" value="TreeGrafter"/>
</dbReference>
<dbReference type="GO" id="GO:0005737">
    <property type="term" value="C:cytoplasm"/>
    <property type="evidence" value="ECO:0007669"/>
    <property type="project" value="TreeGrafter"/>
</dbReference>
<dbReference type="Gene3D" id="3.30.70.360">
    <property type="match status" value="1"/>
</dbReference>
<dbReference type="GO" id="GO:0046657">
    <property type="term" value="P:folic acid catabolic process"/>
    <property type="evidence" value="ECO:0007669"/>
    <property type="project" value="TreeGrafter"/>
</dbReference>
<dbReference type="EC" id="3.5.1.-" evidence="2"/>
<reference evidence="2" key="1">
    <citation type="submission" date="2019-11" db="EMBL/GenBank/DDBJ databases">
        <authorList>
            <person name="Feng L."/>
        </authorList>
    </citation>
    <scope>NUCLEOTIDE SEQUENCE</scope>
    <source>
        <strain evidence="2">AundefinedLFYP135</strain>
    </source>
</reference>
<dbReference type="InterPro" id="IPR036264">
    <property type="entry name" value="Bact_exopeptidase_dim_dom"/>
</dbReference>
<dbReference type="InterPro" id="IPR017439">
    <property type="entry name" value="Amidohydrolase"/>
</dbReference>
<gene>
    <name evidence="2" type="primary">abgB_9</name>
    <name evidence="2" type="ORF">AULFYP135_01111</name>
</gene>
<dbReference type="PANTHER" id="PTHR30575">
    <property type="entry name" value="PEPTIDASE M20"/>
    <property type="match status" value="1"/>
</dbReference>
<dbReference type="FunFam" id="3.30.70.360:FF:000004">
    <property type="entry name" value="Peptidase M20 domain-containing protein 2"/>
    <property type="match status" value="1"/>
</dbReference>
<dbReference type="PANTHER" id="PTHR30575:SF0">
    <property type="entry name" value="XAA-ARG DIPEPTIDASE"/>
    <property type="match status" value="1"/>
</dbReference>
<dbReference type="InterPro" id="IPR011650">
    <property type="entry name" value="Peptidase_M20_dimer"/>
</dbReference>
<dbReference type="InterPro" id="IPR052030">
    <property type="entry name" value="Peptidase_M20/M20A_hydrolases"/>
</dbReference>
<dbReference type="SUPFAM" id="SSF55031">
    <property type="entry name" value="Bacterial exopeptidase dimerisation domain"/>
    <property type="match status" value="1"/>
</dbReference>
<dbReference type="Gene3D" id="3.40.630.10">
    <property type="entry name" value="Zn peptidases"/>
    <property type="match status" value="2"/>
</dbReference>
<evidence type="ECO:0000313" key="2">
    <source>
        <dbReference type="EMBL" id="VYS96879.1"/>
    </source>
</evidence>
<evidence type="ECO:0000259" key="1">
    <source>
        <dbReference type="Pfam" id="PF07687"/>
    </source>
</evidence>
<accession>A0A6N2SV14</accession>
<sequence length="462" mass="49313">MLGQTAYKAIDDNRALIKKVALDIWANPEGPYREFKACEWMADALTNAGFSVEVGTAGVPTAIKATYGSGHPTIGFLAEYDALPGLSQELAAEKKPIEGQPYGHGCGHNLLGAATLGGVLGLKAEMEEKKLPGTIIYFGCPAEEVLTGKCFMARGGAFDDLDIAIGFHPGKTNVAPMNGGVSNALDSVKFHFKGRTAHAGGDPHNGRSALDAVELMNVGTQYLREHVTSDVRIHYIITEGGTAPNIVPDRASSYYFIRALSREAVEDTYERLCKIAKGAAMMTETEVEIEYLGGCYNFLNNSTLAKLALDCLREAPREPWSEEDLKFGDAINRAMPATYEKALTSFGLPDGTVFLDEVQEPKPTSGGGGSSDVGDVQHICPCTTFTTTCMAIGCTGHSWQTAACAGAEIGVKGTIYAAKTMALIGLKVLTDPKIREDAKAEFDKAMAGKKYKCPITSDMLVP</sequence>
<name>A0A6N2SV14_9FIRM</name>
<protein>
    <submittedName>
        <fullName evidence="2">p-aminobenzoyl-glutamate hydrolase subunit B</fullName>
        <ecNumber evidence="2">3.5.1.-</ecNumber>
    </submittedName>
</protein>
<dbReference type="SUPFAM" id="SSF53187">
    <property type="entry name" value="Zn-dependent exopeptidases"/>
    <property type="match status" value="1"/>
</dbReference>
<proteinExistence type="predicted"/>
<dbReference type="Pfam" id="PF07687">
    <property type="entry name" value="M20_dimer"/>
    <property type="match status" value="1"/>
</dbReference>
<dbReference type="EMBL" id="CACRSL010000003">
    <property type="protein sequence ID" value="VYS96879.1"/>
    <property type="molecule type" value="Genomic_DNA"/>
</dbReference>
<feature type="domain" description="Peptidase M20 dimerisation" evidence="1">
    <location>
        <begin position="187"/>
        <end position="276"/>
    </location>
</feature>
<dbReference type="AlphaFoldDB" id="A0A6N2SV14"/>
<dbReference type="GO" id="GO:0071713">
    <property type="term" value="F:para-aminobenzoyl-glutamate hydrolase activity"/>
    <property type="evidence" value="ECO:0007669"/>
    <property type="project" value="TreeGrafter"/>
</dbReference>